<keyword evidence="3" id="KW-0720">Serine protease</keyword>
<evidence type="ECO:0000256" key="4">
    <source>
        <dbReference type="ARBA" id="ARBA00023157"/>
    </source>
</evidence>
<dbReference type="InterPro" id="IPR043504">
    <property type="entry name" value="Peptidase_S1_PA_chymotrypsin"/>
</dbReference>
<dbReference type="SMART" id="SM00020">
    <property type="entry name" value="Tryp_SPc"/>
    <property type="match status" value="1"/>
</dbReference>
<keyword evidence="1 8" id="KW-0645">Protease</keyword>
<keyword evidence="2" id="KW-0378">Hydrolase</keyword>
<protein>
    <submittedName>
        <fullName evidence="8">Serine protease 29</fullName>
    </submittedName>
</protein>
<evidence type="ECO:0000256" key="1">
    <source>
        <dbReference type="ARBA" id="ARBA00022670"/>
    </source>
</evidence>
<evidence type="ECO:0000256" key="5">
    <source>
        <dbReference type="SAM" id="MobiDB-lite"/>
    </source>
</evidence>
<dbReference type="GO" id="GO:0006508">
    <property type="term" value="P:proteolysis"/>
    <property type="evidence" value="ECO:0007669"/>
    <property type="project" value="UniProtKB-KW"/>
</dbReference>
<evidence type="ECO:0000259" key="6">
    <source>
        <dbReference type="PROSITE" id="PS50240"/>
    </source>
</evidence>
<reference evidence="8" key="1">
    <citation type="submission" date="2025-08" db="UniProtKB">
        <authorList>
            <consortium name="RefSeq"/>
        </authorList>
    </citation>
    <scope>IDENTIFICATION</scope>
    <source>
        <tissue evidence="8">Blood</tissue>
    </source>
</reference>
<dbReference type="SUPFAM" id="SSF50494">
    <property type="entry name" value="Trypsin-like serine proteases"/>
    <property type="match status" value="1"/>
</dbReference>
<gene>
    <name evidence="8" type="primary">LOC116542889</name>
</gene>
<dbReference type="InterPro" id="IPR001254">
    <property type="entry name" value="Trypsin_dom"/>
</dbReference>
<keyword evidence="4" id="KW-1015">Disulfide bond</keyword>
<organism evidence="7 8">
    <name type="scientific">Sapajus apella</name>
    <name type="common">Brown-capped capuchin</name>
    <name type="synonym">Cebus apella</name>
    <dbReference type="NCBI Taxonomy" id="9515"/>
    <lineage>
        <taxon>Eukaryota</taxon>
        <taxon>Metazoa</taxon>
        <taxon>Chordata</taxon>
        <taxon>Craniata</taxon>
        <taxon>Vertebrata</taxon>
        <taxon>Euteleostomi</taxon>
        <taxon>Mammalia</taxon>
        <taxon>Eutheria</taxon>
        <taxon>Euarchontoglires</taxon>
        <taxon>Primates</taxon>
        <taxon>Haplorrhini</taxon>
        <taxon>Platyrrhini</taxon>
        <taxon>Cebidae</taxon>
        <taxon>Cebinae</taxon>
        <taxon>Sapajus</taxon>
    </lineage>
</organism>
<proteinExistence type="predicted"/>
<evidence type="ECO:0000313" key="7">
    <source>
        <dbReference type="Proteomes" id="UP000504640"/>
    </source>
</evidence>
<keyword evidence="7" id="KW-1185">Reference proteome</keyword>
<dbReference type="FunFam" id="2.40.10.10:FF:000004">
    <property type="entry name" value="Tryptase gamma 1"/>
    <property type="match status" value="1"/>
</dbReference>
<dbReference type="PANTHER" id="PTHR24252">
    <property type="entry name" value="ACROSIN-RELATED"/>
    <property type="match status" value="1"/>
</dbReference>
<dbReference type="GO" id="GO:0004252">
    <property type="term" value="F:serine-type endopeptidase activity"/>
    <property type="evidence" value="ECO:0007669"/>
    <property type="project" value="InterPro"/>
</dbReference>
<dbReference type="InterPro" id="IPR009003">
    <property type="entry name" value="Peptidase_S1_PA"/>
</dbReference>
<evidence type="ECO:0000256" key="3">
    <source>
        <dbReference type="ARBA" id="ARBA00022825"/>
    </source>
</evidence>
<dbReference type="CDD" id="cd00190">
    <property type="entry name" value="Tryp_SPc"/>
    <property type="match status" value="1"/>
</dbReference>
<sequence>MRAAVATDHSEDTDRPAATSGVRPRSCLALLTQPSPPCADAVAAIPGLPHLGGSVPDTPAPVPENDLLGIVGGHNAPQGKWPWQVSLRIYNYHWASWVHICGDSLIHPRWVLTAAHCIFGKDTDPSTYRIHAGDVYLYGGRELLNVSRVIVHPDYVAAHLGFDLALLRLATPVNAASSVQLVALPLEALNFTPEDECWLTG</sequence>
<name>A0A6J3H0C3_SAPAP</name>
<dbReference type="Proteomes" id="UP000504640">
    <property type="component" value="Unplaced"/>
</dbReference>
<dbReference type="PROSITE" id="PS00134">
    <property type="entry name" value="TRYPSIN_HIS"/>
    <property type="match status" value="1"/>
</dbReference>
<dbReference type="GeneID" id="116542889"/>
<evidence type="ECO:0000256" key="2">
    <source>
        <dbReference type="ARBA" id="ARBA00022801"/>
    </source>
</evidence>
<feature type="domain" description="Peptidase S1" evidence="6">
    <location>
        <begin position="70"/>
        <end position="201"/>
    </location>
</feature>
<dbReference type="PANTHER" id="PTHR24252:SF7">
    <property type="entry name" value="HYALIN"/>
    <property type="match status" value="1"/>
</dbReference>
<accession>A0A6J3H0C3</accession>
<evidence type="ECO:0000313" key="8">
    <source>
        <dbReference type="RefSeq" id="XP_032123963.1"/>
    </source>
</evidence>
<dbReference type="AlphaFoldDB" id="A0A6J3H0C3"/>
<dbReference type="InterPro" id="IPR018114">
    <property type="entry name" value="TRYPSIN_HIS"/>
</dbReference>
<dbReference type="Gene3D" id="2.40.10.10">
    <property type="entry name" value="Trypsin-like serine proteases"/>
    <property type="match status" value="1"/>
</dbReference>
<dbReference type="InterPro" id="IPR001314">
    <property type="entry name" value="Peptidase_S1A"/>
</dbReference>
<feature type="region of interest" description="Disordered" evidence="5">
    <location>
        <begin position="1"/>
        <end position="21"/>
    </location>
</feature>
<dbReference type="RefSeq" id="XP_032123963.1">
    <property type="nucleotide sequence ID" value="XM_032268072.1"/>
</dbReference>
<dbReference type="PRINTS" id="PR00722">
    <property type="entry name" value="CHYMOTRYPSIN"/>
</dbReference>
<dbReference type="Pfam" id="PF00089">
    <property type="entry name" value="Trypsin"/>
    <property type="match status" value="1"/>
</dbReference>
<dbReference type="PROSITE" id="PS50240">
    <property type="entry name" value="TRYPSIN_DOM"/>
    <property type="match status" value="1"/>
</dbReference>